<feature type="domain" description="BPL/LPL catalytic" evidence="1">
    <location>
        <begin position="25"/>
        <end position="218"/>
    </location>
</feature>
<accession>A0A6J7NV63</accession>
<name>A0A6J7NV63_9ZZZZ</name>
<gene>
    <name evidence="2" type="ORF">UFOPK4057_00086</name>
</gene>
<dbReference type="InterPro" id="IPR045864">
    <property type="entry name" value="aa-tRNA-synth_II/BPL/LPL"/>
</dbReference>
<dbReference type="InterPro" id="IPR050664">
    <property type="entry name" value="Octanoyltrans_LipM/LipL"/>
</dbReference>
<dbReference type="Gene3D" id="3.30.930.10">
    <property type="entry name" value="Bira Bifunctional Protein, Domain 2"/>
    <property type="match status" value="1"/>
</dbReference>
<dbReference type="AlphaFoldDB" id="A0A6J7NV63"/>
<dbReference type="SUPFAM" id="SSF55681">
    <property type="entry name" value="Class II aaRS and biotin synthetases"/>
    <property type="match status" value="1"/>
</dbReference>
<dbReference type="Pfam" id="PF21948">
    <property type="entry name" value="LplA-B_cat"/>
    <property type="match status" value="1"/>
</dbReference>
<dbReference type="PROSITE" id="PS51733">
    <property type="entry name" value="BPL_LPL_CATALYTIC"/>
    <property type="match status" value="1"/>
</dbReference>
<evidence type="ECO:0000313" key="2">
    <source>
        <dbReference type="EMBL" id="CAB4996897.1"/>
    </source>
</evidence>
<proteinExistence type="predicted"/>
<dbReference type="PANTHER" id="PTHR43679">
    <property type="entry name" value="OCTANOYLTRANSFERASE LIPM-RELATED"/>
    <property type="match status" value="1"/>
</dbReference>
<evidence type="ECO:0000259" key="1">
    <source>
        <dbReference type="PROSITE" id="PS51733"/>
    </source>
</evidence>
<reference evidence="2" key="1">
    <citation type="submission" date="2020-05" db="EMBL/GenBank/DDBJ databases">
        <authorList>
            <person name="Chiriac C."/>
            <person name="Salcher M."/>
            <person name="Ghai R."/>
            <person name="Kavagutti S V."/>
        </authorList>
    </citation>
    <scope>NUCLEOTIDE SEQUENCE</scope>
</reference>
<dbReference type="PANTHER" id="PTHR43679:SF2">
    <property type="entry name" value="OCTANOYL-[GCVH]:PROTEIN N-OCTANOYLTRANSFERASE"/>
    <property type="match status" value="1"/>
</dbReference>
<protein>
    <submittedName>
        <fullName evidence="2">Unannotated protein</fullName>
    </submittedName>
</protein>
<sequence>MTTASLSWLRHDWVGTASDFHSKELPAERALWLCSTENPTLILGSTQDQSDVLVDAAETSGIEIVRRRSGGGAVYVAPGESVWLDITISREDPLWQDDVSASMLWLGDVFVQALQPWVYAETFRGTFHNGDVGRAVCFASAAPGEVFVGEDKLVGISQRRNREGARFQCVLYRQWNPVVWGSLIASLDVQEHVRNMQVATVAAPERDIADAVMSALPR</sequence>
<organism evidence="2">
    <name type="scientific">freshwater metagenome</name>
    <dbReference type="NCBI Taxonomy" id="449393"/>
    <lineage>
        <taxon>unclassified sequences</taxon>
        <taxon>metagenomes</taxon>
        <taxon>ecological metagenomes</taxon>
    </lineage>
</organism>
<dbReference type="InterPro" id="IPR004143">
    <property type="entry name" value="BPL_LPL_catalytic"/>
</dbReference>
<dbReference type="EMBL" id="CAFBPC010000010">
    <property type="protein sequence ID" value="CAB4996897.1"/>
    <property type="molecule type" value="Genomic_DNA"/>
</dbReference>